<dbReference type="OrthoDB" id="57189at2157"/>
<evidence type="ECO:0000313" key="4">
    <source>
        <dbReference type="EMBL" id="PWR76044.1"/>
    </source>
</evidence>
<dbReference type="InterPro" id="IPR016193">
    <property type="entry name" value="Cytidine_deaminase-like"/>
</dbReference>
<dbReference type="SUPFAM" id="SSF53927">
    <property type="entry name" value="Cytidine deaminase-like"/>
    <property type="match status" value="1"/>
</dbReference>
<keyword evidence="1 3" id="KW-0963">Cytoplasm</keyword>
<dbReference type="NCBIfam" id="TIGR00129">
    <property type="entry name" value="fdhD_narQ"/>
    <property type="match status" value="1"/>
</dbReference>
<evidence type="ECO:0000256" key="1">
    <source>
        <dbReference type="ARBA" id="ARBA00022490"/>
    </source>
</evidence>
<evidence type="ECO:0000313" key="5">
    <source>
        <dbReference type="Proteomes" id="UP000245934"/>
    </source>
</evidence>
<dbReference type="EMBL" id="QGMZ01000005">
    <property type="protein sequence ID" value="PWR76044.1"/>
    <property type="molecule type" value="Genomic_DNA"/>
</dbReference>
<dbReference type="PANTHER" id="PTHR30592:SF1">
    <property type="entry name" value="SULFUR CARRIER PROTEIN FDHD"/>
    <property type="match status" value="1"/>
</dbReference>
<dbReference type="RefSeq" id="WP_109939394.1">
    <property type="nucleotide sequence ID" value="NZ_CP176366.1"/>
</dbReference>
<keyword evidence="2 3" id="KW-0501">Molybdenum cofactor biosynthesis</keyword>
<dbReference type="PANTHER" id="PTHR30592">
    <property type="entry name" value="FORMATE DEHYDROGENASE"/>
    <property type="match status" value="1"/>
</dbReference>
<sequence>MNPEKENIIPEITKKFPVIKYQGNNPLETVVEVCTESRILFSLNGVLVGDLSVTPIDLEAFAIGYLICEGYICSMDEIQNTTINLPNIDITTRNPSTITTGQFSKNSSGGSCRELLPGGKTSPLPDGLTLDAESILQSMNHVDEYSVIWKRTGGMHCSLIVSEEGTVICGVEDMGRHTTVDKAVGIALMQRTDLSRCYLVCSGRLPVDMVAKAYRAGISIMISNNAAFAGGIEFAQKVNMTLAGFVRPPNMTIYTGSHRISFS</sequence>
<dbReference type="AlphaFoldDB" id="A0A2V2N7S8"/>
<dbReference type="Gene3D" id="3.10.20.10">
    <property type="match status" value="1"/>
</dbReference>
<comment type="similarity">
    <text evidence="3">Belongs to the FdhD family.</text>
</comment>
<comment type="caution">
    <text evidence="4">The sequence shown here is derived from an EMBL/GenBank/DDBJ whole genome shotgun (WGS) entry which is preliminary data.</text>
</comment>
<dbReference type="InterPro" id="IPR003786">
    <property type="entry name" value="FdhD"/>
</dbReference>
<dbReference type="GO" id="GO:0005737">
    <property type="term" value="C:cytoplasm"/>
    <property type="evidence" value="ECO:0007669"/>
    <property type="project" value="UniProtKB-SubCell"/>
</dbReference>
<dbReference type="GO" id="GO:0097163">
    <property type="term" value="F:sulfur carrier activity"/>
    <property type="evidence" value="ECO:0007669"/>
    <property type="project" value="UniProtKB-UniRule"/>
</dbReference>
<dbReference type="Proteomes" id="UP000245934">
    <property type="component" value="Unassembled WGS sequence"/>
</dbReference>
<reference evidence="4 5" key="1">
    <citation type="submission" date="2018-05" db="EMBL/GenBank/DDBJ databases">
        <title>Draft genome of Methanospirillum stamsii Pt1.</title>
        <authorList>
            <person name="Dueholm M.S."/>
            <person name="Nielsen P.H."/>
            <person name="Bakmann L.F."/>
            <person name="Otzen D.E."/>
        </authorList>
    </citation>
    <scope>NUCLEOTIDE SEQUENCE [LARGE SCALE GENOMIC DNA]</scope>
    <source>
        <strain evidence="4 5">Pt1</strain>
    </source>
</reference>
<proteinExistence type="inferred from homology"/>
<comment type="function">
    <text evidence="3">Required for formate dehydrogenase (FDH) activity. Acts as a sulfur carrier protein that transfers sulfur from IscS to the molybdenum cofactor prior to its insertion into FDH.</text>
</comment>
<keyword evidence="4" id="KW-0808">Transferase</keyword>
<protein>
    <recommendedName>
        <fullName evidence="3">Sulfur carrier protein FdhD</fullName>
    </recommendedName>
</protein>
<dbReference type="Gene3D" id="3.40.140.10">
    <property type="entry name" value="Cytidine Deaminase, domain 2"/>
    <property type="match status" value="1"/>
</dbReference>
<name>A0A2V2N7S8_9EURY</name>
<gene>
    <name evidence="3" type="primary">fdhD</name>
    <name evidence="4" type="ORF">DLD82_01755</name>
</gene>
<keyword evidence="5" id="KW-1185">Reference proteome</keyword>
<evidence type="ECO:0000256" key="2">
    <source>
        <dbReference type="ARBA" id="ARBA00023150"/>
    </source>
</evidence>
<feature type="active site" description="Cysteine persulfide intermediate" evidence="3">
    <location>
        <position position="112"/>
    </location>
</feature>
<organism evidence="4 5">
    <name type="scientific">Methanospirillum stamsii</name>
    <dbReference type="NCBI Taxonomy" id="1277351"/>
    <lineage>
        <taxon>Archaea</taxon>
        <taxon>Methanobacteriati</taxon>
        <taxon>Methanobacteriota</taxon>
        <taxon>Stenosarchaea group</taxon>
        <taxon>Methanomicrobia</taxon>
        <taxon>Methanomicrobiales</taxon>
        <taxon>Methanospirillaceae</taxon>
        <taxon>Methanospirillum</taxon>
    </lineage>
</organism>
<dbReference type="HAMAP" id="MF_00187">
    <property type="entry name" value="FdhD"/>
    <property type="match status" value="1"/>
</dbReference>
<dbReference type="GO" id="GO:0016783">
    <property type="term" value="F:sulfurtransferase activity"/>
    <property type="evidence" value="ECO:0007669"/>
    <property type="project" value="InterPro"/>
</dbReference>
<accession>A0A2V2N7S8</accession>
<dbReference type="GO" id="GO:0006777">
    <property type="term" value="P:Mo-molybdopterin cofactor biosynthetic process"/>
    <property type="evidence" value="ECO:0007669"/>
    <property type="project" value="UniProtKB-UniRule"/>
</dbReference>
<evidence type="ECO:0000256" key="3">
    <source>
        <dbReference type="HAMAP-Rule" id="MF_00187"/>
    </source>
</evidence>
<dbReference type="Pfam" id="PF02634">
    <property type="entry name" value="FdhD-NarQ"/>
    <property type="match status" value="1"/>
</dbReference>
<dbReference type="GeneID" id="97608485"/>
<comment type="subcellular location">
    <subcellularLocation>
        <location evidence="3">Cytoplasm</location>
    </subcellularLocation>
</comment>
<comment type="caution">
    <text evidence="3">Lacks conserved residue(s) required for the propagation of feature annotation.</text>
</comment>
<dbReference type="PIRSF" id="PIRSF015626">
    <property type="entry name" value="FdhD"/>
    <property type="match status" value="1"/>
</dbReference>